<reference evidence="2" key="1">
    <citation type="submission" date="2016-12" db="EMBL/GenBank/DDBJ databases">
        <authorList>
            <person name="Brunel B."/>
        </authorList>
    </citation>
    <scope>NUCLEOTIDE SEQUENCE [LARGE SCALE GENOMIC DNA]</scope>
</reference>
<protein>
    <recommendedName>
        <fullName evidence="3">FG-GAP repeat protein</fullName>
    </recommendedName>
</protein>
<evidence type="ECO:0000313" key="2">
    <source>
        <dbReference type="Proteomes" id="UP000245698"/>
    </source>
</evidence>
<accession>A0A2P9AM32</accession>
<organism evidence="1 2">
    <name type="scientific">Mesorhizobium delmotii</name>
    <dbReference type="NCBI Taxonomy" id="1631247"/>
    <lineage>
        <taxon>Bacteria</taxon>
        <taxon>Pseudomonadati</taxon>
        <taxon>Pseudomonadota</taxon>
        <taxon>Alphaproteobacteria</taxon>
        <taxon>Hyphomicrobiales</taxon>
        <taxon>Phyllobacteriaceae</taxon>
        <taxon>Mesorhizobium</taxon>
    </lineage>
</organism>
<gene>
    <name evidence="1" type="ORF">BQ8482_250087</name>
</gene>
<keyword evidence="2" id="KW-1185">Reference proteome</keyword>
<dbReference type="EMBL" id="FUIG01000032">
    <property type="protein sequence ID" value="SJM32202.1"/>
    <property type="molecule type" value="Genomic_DNA"/>
</dbReference>
<evidence type="ECO:0000313" key="1">
    <source>
        <dbReference type="EMBL" id="SJM32202.1"/>
    </source>
</evidence>
<dbReference type="Proteomes" id="UP000245698">
    <property type="component" value="Unassembled WGS sequence"/>
</dbReference>
<proteinExistence type="predicted"/>
<evidence type="ECO:0008006" key="3">
    <source>
        <dbReference type="Google" id="ProtNLM"/>
    </source>
</evidence>
<dbReference type="AlphaFoldDB" id="A0A2P9AM32"/>
<sequence>MESHLGARAVDLDGDGDREFVSIGWDAPKDIHVWRNDPTVPLDRKPGRYPE</sequence>
<name>A0A2P9AM32_9HYPH</name>